<organism evidence="2 3">
    <name type="scientific">Coccomyxa subellipsoidea</name>
    <dbReference type="NCBI Taxonomy" id="248742"/>
    <lineage>
        <taxon>Eukaryota</taxon>
        <taxon>Viridiplantae</taxon>
        <taxon>Chlorophyta</taxon>
        <taxon>core chlorophytes</taxon>
        <taxon>Trebouxiophyceae</taxon>
        <taxon>Trebouxiophyceae incertae sedis</taxon>
        <taxon>Coccomyxaceae</taxon>
        <taxon>Coccomyxa</taxon>
    </lineage>
</organism>
<accession>A0ABR2YE14</accession>
<gene>
    <name evidence="2" type="ORF">WJX75_004553</name>
</gene>
<name>A0ABR2YE14_9CHLO</name>
<dbReference type="EMBL" id="JALJOT010000014">
    <property type="protein sequence ID" value="KAK9903385.1"/>
    <property type="molecule type" value="Genomic_DNA"/>
</dbReference>
<evidence type="ECO:0000313" key="3">
    <source>
        <dbReference type="Proteomes" id="UP001491310"/>
    </source>
</evidence>
<evidence type="ECO:0000313" key="2">
    <source>
        <dbReference type="EMBL" id="KAK9903385.1"/>
    </source>
</evidence>
<feature type="chain" id="PRO_5046027766" description="Cyclin N-terminal domain-containing protein" evidence="1">
    <location>
        <begin position="23"/>
        <end position="325"/>
    </location>
</feature>
<dbReference type="InterPro" id="IPR016024">
    <property type="entry name" value="ARM-type_fold"/>
</dbReference>
<evidence type="ECO:0008006" key="4">
    <source>
        <dbReference type="Google" id="ProtNLM"/>
    </source>
</evidence>
<feature type="signal peptide" evidence="1">
    <location>
        <begin position="1"/>
        <end position="22"/>
    </location>
</feature>
<dbReference type="Gene3D" id="1.25.40.180">
    <property type="match status" value="1"/>
</dbReference>
<reference evidence="2 3" key="1">
    <citation type="journal article" date="2024" name="Nat. Commun.">
        <title>Phylogenomics reveals the evolutionary origins of lichenization in chlorophyte algae.</title>
        <authorList>
            <person name="Puginier C."/>
            <person name="Libourel C."/>
            <person name="Otte J."/>
            <person name="Skaloud P."/>
            <person name="Haon M."/>
            <person name="Grisel S."/>
            <person name="Petersen M."/>
            <person name="Berrin J.G."/>
            <person name="Delaux P.M."/>
            <person name="Dal Grande F."/>
            <person name="Keller J."/>
        </authorList>
    </citation>
    <scope>NUCLEOTIDE SEQUENCE [LARGE SCALE GENOMIC DNA]</scope>
    <source>
        <strain evidence="2 3">SAG 216-7</strain>
    </source>
</reference>
<protein>
    <recommendedName>
        <fullName evidence="4">Cyclin N-terminal domain-containing protein</fullName>
    </recommendedName>
</protein>
<sequence length="325" mass="34825">MVLGLVSSAFSLLGAVVGVCEGVTKAAVGAICQPSVADEEPEVHGLSALRSLLETLQLTTDGGPEPVLQACVSSWLSDEQDGVSMITIIDLVFVVAIKRSGKSASWAVQYARLCSNLKAAAQPLSLDDVVQDALYGRSTEEYCRMTFRTVMVDRYGRQKHPEQVSQEAAELRGSLRFIACLFKEHLLPITFIHTLVLDFLGHVQASGQGAAVHSQALVALGLVSALQCCADAYVCSEALRSRDLAGGGAEAHIRAVNMTLGRLLPRINPFDDLRADMQDLQFKLASYSSSVFASGAQQHFGPRRSEDYGAGILHGAFPLRATNFA</sequence>
<keyword evidence="3" id="KW-1185">Reference proteome</keyword>
<evidence type="ECO:0000256" key="1">
    <source>
        <dbReference type="SAM" id="SignalP"/>
    </source>
</evidence>
<keyword evidence="1" id="KW-0732">Signal</keyword>
<dbReference type="Proteomes" id="UP001491310">
    <property type="component" value="Unassembled WGS sequence"/>
</dbReference>
<dbReference type="SUPFAM" id="SSF48371">
    <property type="entry name" value="ARM repeat"/>
    <property type="match status" value="1"/>
</dbReference>
<comment type="caution">
    <text evidence="2">The sequence shown here is derived from an EMBL/GenBank/DDBJ whole genome shotgun (WGS) entry which is preliminary data.</text>
</comment>
<proteinExistence type="predicted"/>